<sequence length="336" mass="35901">MTSRVPLSVLDLVPVSQGMSRTDAFVASRELAKLADSLGYQRYWVAEHHGSDTFMASATSLVLGDLATRTTGIRLGSGGVMLPNHAPLMVAEYYGTLATMYGDRFDLGLGRAPGTDPMTAAALRRNHGELDTFARDVLDLQHYLGEGHASGVRAVPGEGTDVPMWMLGSSTGGAQVAAALGLPFSFASHFAPQQMEQAIALYRSAFRADAPTAQVERPTVMAGANVLIADTHEEAVREFTTSQLMRVRIRTGQLAPLDPPADRIEDVIPTEALDLAGRPDGPATFVGTAEEVTEGLTGFVERHGLDEVIVATYTFEPKVRQASYAALARAWGLTGR</sequence>
<organism evidence="3 4">
    <name type="scientific">Metallococcus carri</name>
    <dbReference type="NCBI Taxonomy" id="1656884"/>
    <lineage>
        <taxon>Bacteria</taxon>
        <taxon>Bacillati</taxon>
        <taxon>Actinomycetota</taxon>
        <taxon>Actinomycetes</taxon>
        <taxon>Micrococcales</taxon>
        <taxon>Dermacoccaceae</taxon>
        <taxon>Metallococcus</taxon>
    </lineage>
</organism>
<evidence type="ECO:0000256" key="1">
    <source>
        <dbReference type="ARBA" id="ARBA00007789"/>
    </source>
</evidence>
<dbReference type="NCBIfam" id="TIGR03558">
    <property type="entry name" value="oxido_grp_1"/>
    <property type="match status" value="1"/>
</dbReference>
<accession>A0A967B000</accession>
<evidence type="ECO:0000259" key="2">
    <source>
        <dbReference type="Pfam" id="PF00296"/>
    </source>
</evidence>
<proteinExistence type="predicted"/>
<feature type="domain" description="Luciferase-like" evidence="2">
    <location>
        <begin position="22"/>
        <end position="301"/>
    </location>
</feature>
<comment type="similarity">
    <text evidence="1">To bacterial alkanal monooxygenase alpha and beta chains.</text>
</comment>
<dbReference type="RefSeq" id="WP_166192904.1">
    <property type="nucleotide sequence ID" value="NZ_JAAOIV010000002.1"/>
</dbReference>
<evidence type="ECO:0000313" key="3">
    <source>
        <dbReference type="EMBL" id="NHN54730.1"/>
    </source>
</evidence>
<dbReference type="AlphaFoldDB" id="A0A967B000"/>
<gene>
    <name evidence="3" type="ORF">G9U51_02900</name>
</gene>
<dbReference type="PANTHER" id="PTHR30137">
    <property type="entry name" value="LUCIFERASE-LIKE MONOOXYGENASE"/>
    <property type="match status" value="1"/>
</dbReference>
<dbReference type="GO" id="GO:0016705">
    <property type="term" value="F:oxidoreductase activity, acting on paired donors, with incorporation or reduction of molecular oxygen"/>
    <property type="evidence" value="ECO:0007669"/>
    <property type="project" value="InterPro"/>
</dbReference>
<dbReference type="InterPro" id="IPR036661">
    <property type="entry name" value="Luciferase-like_sf"/>
</dbReference>
<name>A0A967B000_9MICO</name>
<comment type="caution">
    <text evidence="3">The sequence shown here is derived from an EMBL/GenBank/DDBJ whole genome shotgun (WGS) entry which is preliminary data.</text>
</comment>
<evidence type="ECO:0000313" key="4">
    <source>
        <dbReference type="Proteomes" id="UP000744769"/>
    </source>
</evidence>
<dbReference type="EMBL" id="JAAOIV010000002">
    <property type="protein sequence ID" value="NHN54730.1"/>
    <property type="molecule type" value="Genomic_DNA"/>
</dbReference>
<dbReference type="PANTHER" id="PTHR30137:SF6">
    <property type="entry name" value="LUCIFERASE-LIKE MONOOXYGENASE"/>
    <property type="match status" value="1"/>
</dbReference>
<dbReference type="Pfam" id="PF00296">
    <property type="entry name" value="Bac_luciferase"/>
    <property type="match status" value="1"/>
</dbReference>
<dbReference type="InterPro" id="IPR019949">
    <property type="entry name" value="CmoO-like"/>
</dbReference>
<protein>
    <submittedName>
        <fullName evidence="3">LLM class flavin-dependent oxidoreductase</fullName>
    </submittedName>
</protein>
<dbReference type="InterPro" id="IPR050766">
    <property type="entry name" value="Bact_Lucif_Oxidored"/>
</dbReference>
<keyword evidence="4" id="KW-1185">Reference proteome</keyword>
<dbReference type="GO" id="GO:0005829">
    <property type="term" value="C:cytosol"/>
    <property type="evidence" value="ECO:0007669"/>
    <property type="project" value="TreeGrafter"/>
</dbReference>
<dbReference type="SUPFAM" id="SSF51679">
    <property type="entry name" value="Bacterial luciferase-like"/>
    <property type="match status" value="1"/>
</dbReference>
<dbReference type="InterPro" id="IPR011251">
    <property type="entry name" value="Luciferase-like_dom"/>
</dbReference>
<dbReference type="Gene3D" id="3.20.20.30">
    <property type="entry name" value="Luciferase-like domain"/>
    <property type="match status" value="1"/>
</dbReference>
<reference evidence="3" key="1">
    <citation type="submission" date="2020-03" db="EMBL/GenBank/DDBJ databases">
        <title>Draft sequencing of Calidifontibacter sp. DB0510.</title>
        <authorList>
            <person name="Kim D.-U."/>
        </authorList>
    </citation>
    <scope>NUCLEOTIDE SEQUENCE</scope>
    <source>
        <strain evidence="3">DB0510</strain>
    </source>
</reference>
<dbReference type="Proteomes" id="UP000744769">
    <property type="component" value="Unassembled WGS sequence"/>
</dbReference>